<accession>A0ACC1NFD4</accession>
<protein>
    <submittedName>
        <fullName evidence="1">Uncharacterized protein</fullName>
    </submittedName>
</protein>
<comment type="caution">
    <text evidence="1">The sequence shown here is derived from an EMBL/GenBank/DDBJ whole genome shotgun (WGS) entry which is preliminary data.</text>
</comment>
<sequence length="315" mass="36299">MDATDHPNVFFFSAPRTLSNLLVKLLGGQPKWNYGSYYFHDAYKYLKFTLGQTSLDEASPEQQKEYNDLLQSGFAAFQADRENAKAKGEPLFVKNHAFQLTWPTRLWNGVVDEKVNSFCVAAGAGARTNPTFLPDEILSPVIPLFIIRHPALVVESWYRTESRALDLDLSAKSWQTLVGYDFLREVYDWFSERCPQQMGAYKGSGPFRPLIIEADDIIEDGRAITKLCTLINMDPSLVPSEWEAQELPKNDWSRSYVQGLFTSTAIDKSKSAKDLKLEERYQKWRDEFGTDVAEQLIKRTEMDLSHYYYLKERRL</sequence>
<keyword evidence="2" id="KW-1185">Reference proteome</keyword>
<dbReference type="EMBL" id="JANJQO010000456">
    <property type="protein sequence ID" value="KAJ2977597.1"/>
    <property type="molecule type" value="Genomic_DNA"/>
</dbReference>
<evidence type="ECO:0000313" key="1">
    <source>
        <dbReference type="EMBL" id="KAJ2977597.1"/>
    </source>
</evidence>
<proteinExistence type="predicted"/>
<name>A0ACC1NFD4_9HYPO</name>
<gene>
    <name evidence="1" type="ORF">NQ176_g4281</name>
</gene>
<organism evidence="1 2">
    <name type="scientific">Zarea fungicola</name>
    <dbReference type="NCBI Taxonomy" id="93591"/>
    <lineage>
        <taxon>Eukaryota</taxon>
        <taxon>Fungi</taxon>
        <taxon>Dikarya</taxon>
        <taxon>Ascomycota</taxon>
        <taxon>Pezizomycotina</taxon>
        <taxon>Sordariomycetes</taxon>
        <taxon>Hypocreomycetidae</taxon>
        <taxon>Hypocreales</taxon>
        <taxon>Cordycipitaceae</taxon>
        <taxon>Zarea</taxon>
    </lineage>
</organism>
<dbReference type="Proteomes" id="UP001143910">
    <property type="component" value="Unassembled WGS sequence"/>
</dbReference>
<evidence type="ECO:0000313" key="2">
    <source>
        <dbReference type="Proteomes" id="UP001143910"/>
    </source>
</evidence>
<reference evidence="1" key="1">
    <citation type="submission" date="2022-08" db="EMBL/GenBank/DDBJ databases">
        <title>Genome Sequence of Lecanicillium fungicola.</title>
        <authorList>
            <person name="Buettner E."/>
        </authorList>
    </citation>
    <scope>NUCLEOTIDE SEQUENCE</scope>
    <source>
        <strain evidence="1">Babe33</strain>
    </source>
</reference>